<dbReference type="GO" id="GO:0030246">
    <property type="term" value="F:carbohydrate binding"/>
    <property type="evidence" value="ECO:0007669"/>
    <property type="project" value="InterPro"/>
</dbReference>
<dbReference type="InterPro" id="IPR011013">
    <property type="entry name" value="Gal_mutarotase_sf_dom"/>
</dbReference>
<name>A0A7X4GCQ7_9SPHN</name>
<dbReference type="GO" id="GO:0016853">
    <property type="term" value="F:isomerase activity"/>
    <property type="evidence" value="ECO:0007669"/>
    <property type="project" value="InterPro"/>
</dbReference>
<dbReference type="InterPro" id="IPR014718">
    <property type="entry name" value="GH-type_carb-bd"/>
</dbReference>
<dbReference type="PANTHER" id="PTHR11122">
    <property type="entry name" value="APOSPORY-ASSOCIATED PROTEIN C-RELATED"/>
    <property type="match status" value="1"/>
</dbReference>
<reference evidence="1 2" key="1">
    <citation type="submission" date="2019-12" db="EMBL/GenBank/DDBJ databases">
        <authorList>
            <person name="Feng G."/>
            <person name="Zhu H."/>
        </authorList>
    </citation>
    <scope>NUCLEOTIDE SEQUENCE [LARGE SCALE GENOMIC DNA]</scope>
    <source>
        <strain evidence="1 2">FGD1</strain>
    </source>
</reference>
<gene>
    <name evidence="1" type="ORF">GR702_00345</name>
</gene>
<protein>
    <submittedName>
        <fullName evidence="1">Aldose 1-epimerase family protein</fullName>
    </submittedName>
</protein>
<proteinExistence type="predicted"/>
<dbReference type="Gene3D" id="2.70.98.10">
    <property type="match status" value="1"/>
</dbReference>
<dbReference type="SUPFAM" id="SSF74650">
    <property type="entry name" value="Galactose mutarotase-like"/>
    <property type="match status" value="1"/>
</dbReference>
<dbReference type="InterPro" id="IPR008183">
    <property type="entry name" value="Aldose_1/G6P_1-epimerase"/>
</dbReference>
<accession>A0A7X4GCQ7</accession>
<dbReference type="CDD" id="cd09024">
    <property type="entry name" value="Aldose_epim_lacX"/>
    <property type="match status" value="1"/>
</dbReference>
<dbReference type="GO" id="GO:0005975">
    <property type="term" value="P:carbohydrate metabolic process"/>
    <property type="evidence" value="ECO:0007669"/>
    <property type="project" value="InterPro"/>
</dbReference>
<dbReference type="InterPro" id="IPR037481">
    <property type="entry name" value="LacX"/>
</dbReference>
<dbReference type="AlphaFoldDB" id="A0A7X4GCQ7"/>
<dbReference type="PANTHER" id="PTHR11122:SF13">
    <property type="entry name" value="GLUCOSE-6-PHOSPHATE 1-EPIMERASE"/>
    <property type="match status" value="1"/>
</dbReference>
<evidence type="ECO:0000313" key="1">
    <source>
        <dbReference type="EMBL" id="MYL96222.1"/>
    </source>
</evidence>
<comment type="caution">
    <text evidence="1">The sequence shown here is derived from an EMBL/GenBank/DDBJ whole genome shotgun (WGS) entry which is preliminary data.</text>
</comment>
<dbReference type="Pfam" id="PF01263">
    <property type="entry name" value="Aldose_epim"/>
    <property type="match status" value="1"/>
</dbReference>
<dbReference type="EMBL" id="WVTD01000001">
    <property type="protein sequence ID" value="MYL96222.1"/>
    <property type="molecule type" value="Genomic_DNA"/>
</dbReference>
<evidence type="ECO:0000313" key="2">
    <source>
        <dbReference type="Proteomes" id="UP000465810"/>
    </source>
</evidence>
<keyword evidence="2" id="KW-1185">Reference proteome</keyword>
<organism evidence="1 2">
    <name type="scientific">Novosphingobium silvae</name>
    <dbReference type="NCBI Taxonomy" id="2692619"/>
    <lineage>
        <taxon>Bacteria</taxon>
        <taxon>Pseudomonadati</taxon>
        <taxon>Pseudomonadota</taxon>
        <taxon>Alphaproteobacteria</taxon>
        <taxon>Sphingomonadales</taxon>
        <taxon>Sphingomonadaceae</taxon>
        <taxon>Novosphingobium</taxon>
    </lineage>
</organism>
<sequence>MDVEFVTISSGELTARINPFGAELWSLTDTLGREYMTDADPAFWTGHAPLLFPIVGALANDTYRVDGQAFTLPKHGLARRSMFEVVDAGEAHALFRLADSEESRKAYPFAFVLDMAFRLEGKSLRMEARVSNPGEETMPFSFGFHPAFAWPLPGGAAKGDHAIAFEQGEPQPVRRIDPATGLLLPEPLATPVEGHLLCPDAGLFEGDALIWDRLSSRSLTFGAAGAAQLSIAFPDTPMLGIWQKPGAAYLCIEPWQGIADPLGFAGDFREKPGIIALPPGEARSFRMDVAVLSAD</sequence>
<dbReference type="Proteomes" id="UP000465810">
    <property type="component" value="Unassembled WGS sequence"/>
</dbReference>